<dbReference type="PATRIC" id="fig|1230459.4.peg.1575"/>
<proteinExistence type="predicted"/>
<evidence type="ECO:0000313" key="2">
    <source>
        <dbReference type="Proteomes" id="UP000011592"/>
    </source>
</evidence>
<dbReference type="EMBL" id="AOIJ01000044">
    <property type="protein sequence ID" value="ELY81000.1"/>
    <property type="molecule type" value="Genomic_DNA"/>
</dbReference>
<reference evidence="1 2" key="1">
    <citation type="journal article" date="2014" name="PLoS Genet.">
        <title>Phylogenetically driven sequencing of extremely halophilic archaea reveals strategies for static and dynamic osmo-response.</title>
        <authorList>
            <person name="Becker E.A."/>
            <person name="Seitzer P.M."/>
            <person name="Tritt A."/>
            <person name="Larsen D."/>
            <person name="Krusor M."/>
            <person name="Yao A.I."/>
            <person name="Wu D."/>
            <person name="Madern D."/>
            <person name="Eisen J.A."/>
            <person name="Darling A.E."/>
            <person name="Facciotti M.T."/>
        </authorList>
    </citation>
    <scope>NUCLEOTIDE SEQUENCE [LARGE SCALE GENOMIC DNA]</scope>
    <source>
        <strain evidence="1 2">JCM 14663</strain>
    </source>
</reference>
<accession>L9Z3D3</accession>
<comment type="caution">
    <text evidence="1">The sequence shown here is derived from an EMBL/GenBank/DDBJ whole genome shotgun (WGS) entry which is preliminary data.</text>
</comment>
<evidence type="ECO:0000313" key="1">
    <source>
        <dbReference type="EMBL" id="ELY81000.1"/>
    </source>
</evidence>
<keyword evidence="2" id="KW-1185">Reference proteome</keyword>
<protein>
    <submittedName>
        <fullName evidence="1">Uncharacterized protein</fullName>
    </submittedName>
</protein>
<organism evidence="1 2">
    <name type="scientific">Natrinema gari JCM 14663</name>
    <dbReference type="NCBI Taxonomy" id="1230459"/>
    <lineage>
        <taxon>Archaea</taxon>
        <taxon>Methanobacteriati</taxon>
        <taxon>Methanobacteriota</taxon>
        <taxon>Stenosarchaea group</taxon>
        <taxon>Halobacteria</taxon>
        <taxon>Halobacteriales</taxon>
        <taxon>Natrialbaceae</taxon>
        <taxon>Natrinema</taxon>
    </lineage>
</organism>
<gene>
    <name evidence="1" type="ORF">C486_07878</name>
</gene>
<sequence length="96" mass="10766">MDGTVVEQVTVDVYSEMNSANRMSEVAFFAGAKPDDGLSEADFNRDNDIEDHSGWKTYSYSVSELSGEITLAIGMNVVWENDIKRFFDNVTVVEEE</sequence>
<dbReference type="Proteomes" id="UP000011592">
    <property type="component" value="Unassembled WGS sequence"/>
</dbReference>
<dbReference type="AlphaFoldDB" id="L9Z3D3"/>
<name>L9Z3D3_9EURY</name>